<feature type="region of interest" description="Disordered" evidence="1">
    <location>
        <begin position="92"/>
        <end position="136"/>
    </location>
</feature>
<dbReference type="Proteomes" id="UP000273828">
    <property type="component" value="Unassembled WGS sequence"/>
</dbReference>
<reference evidence="3 4" key="1">
    <citation type="submission" date="2018-10" db="EMBL/GenBank/DDBJ databases">
        <title>Natrarchaeobius chitinivorans gen. nov., sp. nov., and Natrarchaeobius haloalkaliphilus sp. nov., alkaliphilic, chitin-utilizing haloarchaea from hypersaline alkaline lakes.</title>
        <authorList>
            <person name="Sorokin D.Y."/>
            <person name="Elcheninov A.G."/>
            <person name="Kostrikina N.A."/>
            <person name="Bale N.J."/>
            <person name="Sinninghe Damste J.S."/>
            <person name="Khijniak T.V."/>
            <person name="Kublanov I.V."/>
            <person name="Toshchakov S.V."/>
        </authorList>
    </citation>
    <scope>NUCLEOTIDE SEQUENCE [LARGE SCALE GENOMIC DNA]</scope>
    <source>
        <strain evidence="3 4">AArcht-Sl</strain>
    </source>
</reference>
<dbReference type="RefSeq" id="WP_124178090.1">
    <property type="nucleotide sequence ID" value="NZ_REFY01000003.1"/>
</dbReference>
<organism evidence="3 4">
    <name type="scientific">Natrarchaeobius halalkaliphilus</name>
    <dbReference type="NCBI Taxonomy" id="1679091"/>
    <lineage>
        <taxon>Archaea</taxon>
        <taxon>Methanobacteriati</taxon>
        <taxon>Methanobacteriota</taxon>
        <taxon>Stenosarchaea group</taxon>
        <taxon>Halobacteria</taxon>
        <taxon>Halobacteriales</taxon>
        <taxon>Natrialbaceae</taxon>
        <taxon>Natrarchaeobius</taxon>
    </lineage>
</organism>
<evidence type="ECO:0000259" key="2">
    <source>
        <dbReference type="PROSITE" id="PS50076"/>
    </source>
</evidence>
<name>A0A3N6M449_9EURY</name>
<dbReference type="SUPFAM" id="SSF46565">
    <property type="entry name" value="Chaperone J-domain"/>
    <property type="match status" value="1"/>
</dbReference>
<keyword evidence="4" id="KW-1185">Reference proteome</keyword>
<protein>
    <submittedName>
        <fullName evidence="3">J domain-containing protein</fullName>
    </submittedName>
</protein>
<dbReference type="SMART" id="SM00271">
    <property type="entry name" value="DnaJ"/>
    <property type="match status" value="1"/>
</dbReference>
<dbReference type="AlphaFoldDB" id="A0A3N6M449"/>
<dbReference type="InterPro" id="IPR001623">
    <property type="entry name" value="DnaJ_domain"/>
</dbReference>
<comment type="caution">
    <text evidence="3">The sequence shown here is derived from an EMBL/GenBank/DDBJ whole genome shotgun (WGS) entry which is preliminary data.</text>
</comment>
<sequence>MTVTEKNRAGCDGCGRTVPLEKLSTVTMPNGDAVACCPHCEPHARRAAESVSTLDQRRNSCDGCESVFLESELEEIPLADGTVVSCCRSCAKTSSDGNATATAEDDANRSGDDGRTDDRGQGEIVEEPTDELGDEQSYRCTQCTELIEVEPFRITTVDGRTERFCPSCKERAKADGIIASVAMRKTKARDVLGVEKGASPDEIQTAYRGQVKRAHPDRPTGSLSAFELVTDAYERLRRDGY</sequence>
<gene>
    <name evidence="3" type="ORF">EA462_08315</name>
</gene>
<dbReference type="PRINTS" id="PR00625">
    <property type="entry name" value="JDOMAIN"/>
</dbReference>
<feature type="compositionally biased region" description="Basic and acidic residues" evidence="1">
    <location>
        <begin position="106"/>
        <end position="121"/>
    </location>
</feature>
<dbReference type="OrthoDB" id="10608at2157"/>
<dbReference type="CDD" id="cd06257">
    <property type="entry name" value="DnaJ"/>
    <property type="match status" value="1"/>
</dbReference>
<dbReference type="EMBL" id="REFY01000003">
    <property type="protein sequence ID" value="RQG90001.1"/>
    <property type="molecule type" value="Genomic_DNA"/>
</dbReference>
<accession>A0A3N6M449</accession>
<dbReference type="Gene3D" id="1.10.287.110">
    <property type="entry name" value="DnaJ domain"/>
    <property type="match status" value="1"/>
</dbReference>
<feature type="compositionally biased region" description="Acidic residues" evidence="1">
    <location>
        <begin position="124"/>
        <end position="134"/>
    </location>
</feature>
<feature type="domain" description="J" evidence="2">
    <location>
        <begin position="187"/>
        <end position="241"/>
    </location>
</feature>
<dbReference type="Pfam" id="PF00226">
    <property type="entry name" value="DnaJ"/>
    <property type="match status" value="1"/>
</dbReference>
<dbReference type="PROSITE" id="PS50076">
    <property type="entry name" value="DNAJ_2"/>
    <property type="match status" value="1"/>
</dbReference>
<evidence type="ECO:0000313" key="3">
    <source>
        <dbReference type="EMBL" id="RQG90001.1"/>
    </source>
</evidence>
<evidence type="ECO:0000256" key="1">
    <source>
        <dbReference type="SAM" id="MobiDB-lite"/>
    </source>
</evidence>
<proteinExistence type="predicted"/>
<dbReference type="InterPro" id="IPR036869">
    <property type="entry name" value="J_dom_sf"/>
</dbReference>
<evidence type="ECO:0000313" key="4">
    <source>
        <dbReference type="Proteomes" id="UP000273828"/>
    </source>
</evidence>
<feature type="compositionally biased region" description="Polar residues" evidence="1">
    <location>
        <begin position="92"/>
        <end position="101"/>
    </location>
</feature>